<evidence type="ECO:0000256" key="5">
    <source>
        <dbReference type="ARBA" id="ARBA00022989"/>
    </source>
</evidence>
<feature type="transmembrane region" description="Helical" evidence="7">
    <location>
        <begin position="321"/>
        <end position="347"/>
    </location>
</feature>
<feature type="domain" description="MacB-like periplasmic core" evidence="9">
    <location>
        <begin position="28"/>
        <end position="246"/>
    </location>
</feature>
<proteinExistence type="inferred from homology"/>
<evidence type="ECO:0000259" key="8">
    <source>
        <dbReference type="Pfam" id="PF02687"/>
    </source>
</evidence>
<keyword evidence="3" id="KW-1003">Cell membrane</keyword>
<name>A0A2U1JI51_9FLAO</name>
<evidence type="ECO:0000256" key="3">
    <source>
        <dbReference type="ARBA" id="ARBA00022475"/>
    </source>
</evidence>
<sequence>MNFSLYIAKRYIFSRSKNNAINIITRIASAGIVIGAMSLFVVLSVFSGLKEFSLSFSNNFDPDLKVTALKGKSISISEEQQRKLLKLEGVFAQSKIIEERVLFMFDGKEEVAAIKGVDSIYSKVNDVKKNIFNGLWLKPNTYQVVVGYGISEKLSLGLFDFNNKLEVFVPKPGKGAIENPEEAFNKTSIIPVGIYAISEDLDSKYVFADLGLAQELLEYKPNQVSGIEIKLKPNADEEHIKTALQEIFNNTVIVKNRAQLNDSLYKMLNTENTAVYLIFTLVIILTLFTLAGAIIMMILDKKGNLKTLYNLGTEVKDLRKIFLLQGTLLTVFGGLIGLVLGTIIVLIQQHFQIIMITQTLAYPVVFSIKNVLLVLATIFSLGLIASWIASSRVSKKLLD</sequence>
<reference evidence="10 11" key="1">
    <citation type="submission" date="2018-04" db="EMBL/GenBank/DDBJ databases">
        <title>Flavobacterium sp. nov., isolated from glacier ice.</title>
        <authorList>
            <person name="Liu Q."/>
            <person name="Xin Y.-H."/>
        </authorList>
    </citation>
    <scope>NUCLEOTIDE SEQUENCE [LARGE SCALE GENOMIC DNA]</scope>
    <source>
        <strain evidence="10 11">RB1R5</strain>
    </source>
</reference>
<dbReference type="OrthoDB" id="1522724at2"/>
<dbReference type="Pfam" id="PF02687">
    <property type="entry name" value="FtsX"/>
    <property type="match status" value="1"/>
</dbReference>
<dbReference type="InterPro" id="IPR003838">
    <property type="entry name" value="ABC3_permease_C"/>
</dbReference>
<feature type="transmembrane region" description="Helical" evidence="7">
    <location>
        <begin position="367"/>
        <end position="389"/>
    </location>
</feature>
<evidence type="ECO:0000313" key="10">
    <source>
        <dbReference type="EMBL" id="PWA04543.1"/>
    </source>
</evidence>
<gene>
    <name evidence="10" type="ORF">DB895_10670</name>
</gene>
<feature type="domain" description="ABC3 transporter permease C-terminal" evidence="8">
    <location>
        <begin position="277"/>
        <end position="396"/>
    </location>
</feature>
<feature type="transmembrane region" description="Helical" evidence="7">
    <location>
        <begin position="21"/>
        <end position="46"/>
    </location>
</feature>
<comment type="similarity">
    <text evidence="2">Belongs to the ABC-4 integral membrane protein family. LolC/E subfamily.</text>
</comment>
<evidence type="ECO:0000313" key="11">
    <source>
        <dbReference type="Proteomes" id="UP000245449"/>
    </source>
</evidence>
<keyword evidence="6 7" id="KW-0472">Membrane</keyword>
<evidence type="ECO:0000256" key="2">
    <source>
        <dbReference type="ARBA" id="ARBA00005236"/>
    </source>
</evidence>
<dbReference type="PANTHER" id="PTHR30489:SF0">
    <property type="entry name" value="LIPOPROTEIN-RELEASING SYSTEM TRANSMEMBRANE PROTEIN LOLE"/>
    <property type="match status" value="1"/>
</dbReference>
<accession>A0A2U1JI51</accession>
<dbReference type="Proteomes" id="UP000245449">
    <property type="component" value="Unassembled WGS sequence"/>
</dbReference>
<dbReference type="RefSeq" id="WP_116725355.1">
    <property type="nucleotide sequence ID" value="NZ_QCZI01000013.1"/>
</dbReference>
<evidence type="ECO:0000256" key="1">
    <source>
        <dbReference type="ARBA" id="ARBA00004651"/>
    </source>
</evidence>
<dbReference type="Pfam" id="PF12704">
    <property type="entry name" value="MacB_PCD"/>
    <property type="match status" value="1"/>
</dbReference>
<dbReference type="InterPro" id="IPR051447">
    <property type="entry name" value="Lipoprotein-release_system"/>
</dbReference>
<comment type="subcellular location">
    <subcellularLocation>
        <location evidence="1">Cell membrane</location>
        <topology evidence="1">Multi-pass membrane protein</topology>
    </subcellularLocation>
</comment>
<evidence type="ECO:0000259" key="9">
    <source>
        <dbReference type="Pfam" id="PF12704"/>
    </source>
</evidence>
<protein>
    <submittedName>
        <fullName evidence="10">ABC transporter permease</fullName>
    </submittedName>
</protein>
<keyword evidence="5 7" id="KW-1133">Transmembrane helix</keyword>
<dbReference type="EMBL" id="QCZI01000013">
    <property type="protein sequence ID" value="PWA04543.1"/>
    <property type="molecule type" value="Genomic_DNA"/>
</dbReference>
<feature type="transmembrane region" description="Helical" evidence="7">
    <location>
        <begin position="274"/>
        <end position="300"/>
    </location>
</feature>
<organism evidence="10 11">
    <name type="scientific">Flavobacterium psychrotolerans</name>
    <dbReference type="NCBI Taxonomy" id="2169410"/>
    <lineage>
        <taxon>Bacteria</taxon>
        <taxon>Pseudomonadati</taxon>
        <taxon>Bacteroidota</taxon>
        <taxon>Flavobacteriia</taxon>
        <taxon>Flavobacteriales</taxon>
        <taxon>Flavobacteriaceae</taxon>
        <taxon>Flavobacterium</taxon>
    </lineage>
</organism>
<evidence type="ECO:0000256" key="4">
    <source>
        <dbReference type="ARBA" id="ARBA00022692"/>
    </source>
</evidence>
<dbReference type="InterPro" id="IPR025857">
    <property type="entry name" value="MacB_PCD"/>
</dbReference>
<evidence type="ECO:0000256" key="6">
    <source>
        <dbReference type="ARBA" id="ARBA00023136"/>
    </source>
</evidence>
<dbReference type="GO" id="GO:0098797">
    <property type="term" value="C:plasma membrane protein complex"/>
    <property type="evidence" value="ECO:0007669"/>
    <property type="project" value="TreeGrafter"/>
</dbReference>
<keyword evidence="11" id="KW-1185">Reference proteome</keyword>
<comment type="caution">
    <text evidence="10">The sequence shown here is derived from an EMBL/GenBank/DDBJ whole genome shotgun (WGS) entry which is preliminary data.</text>
</comment>
<dbReference type="GO" id="GO:0044874">
    <property type="term" value="P:lipoprotein localization to outer membrane"/>
    <property type="evidence" value="ECO:0007669"/>
    <property type="project" value="TreeGrafter"/>
</dbReference>
<evidence type="ECO:0000256" key="7">
    <source>
        <dbReference type="SAM" id="Phobius"/>
    </source>
</evidence>
<dbReference type="PANTHER" id="PTHR30489">
    <property type="entry name" value="LIPOPROTEIN-RELEASING SYSTEM TRANSMEMBRANE PROTEIN LOLE"/>
    <property type="match status" value="1"/>
</dbReference>
<keyword evidence="4 7" id="KW-0812">Transmembrane</keyword>
<dbReference type="AlphaFoldDB" id="A0A2U1JI51"/>